<accession>A0A1S8X4B0</accession>
<protein>
    <submittedName>
        <fullName evidence="1">Uncharacterized protein</fullName>
    </submittedName>
</protein>
<keyword evidence="2" id="KW-1185">Reference proteome</keyword>
<sequence length="100" mass="11780">TVFLEGQKTKQFLHLINREFIADGRLDQQWKLQSEGSLQKLNKFNCMELLYGLNGQFMNGQFMREEEQAQDRQLRPKMINLIVNTADILFLAQQNPEDSF</sequence>
<gene>
    <name evidence="1" type="ORF">X801_02550</name>
</gene>
<dbReference type="Proteomes" id="UP000243686">
    <property type="component" value="Unassembled WGS sequence"/>
</dbReference>
<feature type="non-terminal residue" evidence="1">
    <location>
        <position position="100"/>
    </location>
</feature>
<dbReference type="EMBL" id="KV892086">
    <property type="protein sequence ID" value="OON21552.1"/>
    <property type="molecule type" value="Genomic_DNA"/>
</dbReference>
<dbReference type="AlphaFoldDB" id="A0A1S8X4B0"/>
<evidence type="ECO:0000313" key="2">
    <source>
        <dbReference type="Proteomes" id="UP000243686"/>
    </source>
</evidence>
<feature type="non-terminal residue" evidence="1">
    <location>
        <position position="1"/>
    </location>
</feature>
<organism evidence="1 2">
    <name type="scientific">Opisthorchis viverrini</name>
    <name type="common">Southeast Asian liver fluke</name>
    <dbReference type="NCBI Taxonomy" id="6198"/>
    <lineage>
        <taxon>Eukaryota</taxon>
        <taxon>Metazoa</taxon>
        <taxon>Spiralia</taxon>
        <taxon>Lophotrochozoa</taxon>
        <taxon>Platyhelminthes</taxon>
        <taxon>Trematoda</taxon>
        <taxon>Digenea</taxon>
        <taxon>Opisthorchiida</taxon>
        <taxon>Opisthorchiata</taxon>
        <taxon>Opisthorchiidae</taxon>
        <taxon>Opisthorchis</taxon>
    </lineage>
</organism>
<name>A0A1S8X4B0_OPIVI</name>
<evidence type="ECO:0000313" key="1">
    <source>
        <dbReference type="EMBL" id="OON21552.1"/>
    </source>
</evidence>
<proteinExistence type="predicted"/>
<reference evidence="1 2" key="1">
    <citation type="submission" date="2015-03" db="EMBL/GenBank/DDBJ databases">
        <title>Draft genome of the nematode, Opisthorchis viverrini.</title>
        <authorList>
            <person name="Mitreva M."/>
        </authorList>
    </citation>
    <scope>NUCLEOTIDE SEQUENCE [LARGE SCALE GENOMIC DNA]</scope>
    <source>
        <strain evidence="1">Khon Kaen</strain>
    </source>
</reference>